<sequence length="104" mass="12160">MPELLTSNVYIVMMIHGKYFFHSAIDSMKLLLRNPLRTFIVIKIAGFIIVIGIYTSSLLSILFSFITIQLDFIRDKEYSSPVHVFYWWLILLVYFIVAFAASWS</sequence>
<dbReference type="GO" id="GO:0022857">
    <property type="term" value="F:transmembrane transporter activity"/>
    <property type="evidence" value="ECO:0007669"/>
    <property type="project" value="UniProtKB-UniRule"/>
</dbReference>
<dbReference type="InterPro" id="IPR007603">
    <property type="entry name" value="Choline_transptr-like"/>
</dbReference>
<comment type="similarity">
    <text evidence="2 6">Belongs to the CTL (choline transporter-like) family.</text>
</comment>
<dbReference type="Proteomes" id="UP000324800">
    <property type="component" value="Unassembled WGS sequence"/>
</dbReference>
<keyword evidence="4 6" id="KW-1133">Transmembrane helix</keyword>
<keyword evidence="5 6" id="KW-0472">Membrane</keyword>
<keyword evidence="3 6" id="KW-0812">Transmembrane</keyword>
<comment type="function">
    <text evidence="6">Choline transporter.</text>
</comment>
<organism evidence="7 8">
    <name type="scientific">Streblomastix strix</name>
    <dbReference type="NCBI Taxonomy" id="222440"/>
    <lineage>
        <taxon>Eukaryota</taxon>
        <taxon>Metamonada</taxon>
        <taxon>Preaxostyla</taxon>
        <taxon>Oxymonadida</taxon>
        <taxon>Streblomastigidae</taxon>
        <taxon>Streblomastix</taxon>
    </lineage>
</organism>
<dbReference type="OrthoDB" id="420519at2759"/>
<evidence type="ECO:0000256" key="6">
    <source>
        <dbReference type="RuleBase" id="RU368066"/>
    </source>
</evidence>
<comment type="caution">
    <text evidence="6">Lacks conserved residue(s) required for the propagation of feature annotation.</text>
</comment>
<evidence type="ECO:0000256" key="3">
    <source>
        <dbReference type="ARBA" id="ARBA00022692"/>
    </source>
</evidence>
<dbReference type="Pfam" id="PF04515">
    <property type="entry name" value="Choline_transpo"/>
    <property type="match status" value="1"/>
</dbReference>
<evidence type="ECO:0000256" key="1">
    <source>
        <dbReference type="ARBA" id="ARBA00004141"/>
    </source>
</evidence>
<dbReference type="GO" id="GO:0005886">
    <property type="term" value="C:plasma membrane"/>
    <property type="evidence" value="ECO:0007669"/>
    <property type="project" value="UniProtKB-SubCell"/>
</dbReference>
<feature type="transmembrane region" description="Helical" evidence="6">
    <location>
        <begin position="38"/>
        <end position="65"/>
    </location>
</feature>
<evidence type="ECO:0000313" key="7">
    <source>
        <dbReference type="EMBL" id="KAA6320329.1"/>
    </source>
</evidence>
<comment type="caution">
    <text evidence="7">The sequence shown here is derived from an EMBL/GenBank/DDBJ whole genome shotgun (WGS) entry which is preliminary data.</text>
</comment>
<gene>
    <name evidence="7" type="ORF">EZS28_054699</name>
</gene>
<evidence type="ECO:0000256" key="2">
    <source>
        <dbReference type="ARBA" id="ARBA00007168"/>
    </source>
</evidence>
<evidence type="ECO:0000313" key="8">
    <source>
        <dbReference type="Proteomes" id="UP000324800"/>
    </source>
</evidence>
<comment type="subcellular location">
    <subcellularLocation>
        <location evidence="6">Cell membrane</location>
        <topology evidence="6">Multi-pass membrane protein</topology>
    </subcellularLocation>
    <subcellularLocation>
        <location evidence="1">Membrane</location>
        <topology evidence="1">Multi-pass membrane protein</topology>
    </subcellularLocation>
</comment>
<evidence type="ECO:0000256" key="5">
    <source>
        <dbReference type="ARBA" id="ARBA00023136"/>
    </source>
</evidence>
<dbReference type="AlphaFoldDB" id="A0A5J4QGD8"/>
<protein>
    <recommendedName>
        <fullName evidence="6">Choline transporter-like protein</fullName>
    </recommendedName>
</protein>
<dbReference type="EMBL" id="SNRW01045583">
    <property type="protein sequence ID" value="KAA6320329.1"/>
    <property type="molecule type" value="Genomic_DNA"/>
</dbReference>
<name>A0A5J4QGD8_9EUKA</name>
<reference evidence="7 8" key="1">
    <citation type="submission" date="2019-03" db="EMBL/GenBank/DDBJ databases">
        <title>Single cell metagenomics reveals metabolic interactions within the superorganism composed of flagellate Streblomastix strix and complex community of Bacteroidetes bacteria on its surface.</title>
        <authorList>
            <person name="Treitli S.C."/>
            <person name="Kolisko M."/>
            <person name="Husnik F."/>
            <person name="Keeling P."/>
            <person name="Hampl V."/>
        </authorList>
    </citation>
    <scope>NUCLEOTIDE SEQUENCE [LARGE SCALE GENOMIC DNA]</scope>
    <source>
        <strain evidence="7">ST1C</strain>
    </source>
</reference>
<proteinExistence type="inferred from homology"/>
<accession>A0A5J4QGD8</accession>
<feature type="transmembrane region" description="Helical" evidence="6">
    <location>
        <begin position="85"/>
        <end position="103"/>
    </location>
</feature>
<evidence type="ECO:0000256" key="4">
    <source>
        <dbReference type="ARBA" id="ARBA00022989"/>
    </source>
</evidence>